<evidence type="ECO:0000313" key="2">
    <source>
        <dbReference type="EMBL" id="PLW51565.1"/>
    </source>
</evidence>
<gene>
    <name evidence="2" type="ORF">PCANC_15220</name>
    <name evidence="1" type="ORF">PCASD_01245</name>
</gene>
<dbReference type="Proteomes" id="UP000235388">
    <property type="component" value="Unassembled WGS sequence"/>
</dbReference>
<comment type="caution">
    <text evidence="1">The sequence shown here is derived from an EMBL/GenBank/DDBJ whole genome shotgun (WGS) entry which is preliminary data.</text>
</comment>
<evidence type="ECO:0000313" key="3">
    <source>
        <dbReference type="Proteomes" id="UP000235388"/>
    </source>
</evidence>
<reference evidence="3 4" key="1">
    <citation type="submission" date="2017-11" db="EMBL/GenBank/DDBJ databases">
        <title>De novo assembly and phasing of dikaryotic genomes from two isolates of Puccinia coronata f. sp. avenae, the causal agent of oat crown rust.</title>
        <authorList>
            <person name="Miller M.E."/>
            <person name="Zhang Y."/>
            <person name="Omidvar V."/>
            <person name="Sperschneider J."/>
            <person name="Schwessinger B."/>
            <person name="Raley C."/>
            <person name="Palmer J.M."/>
            <person name="Garnica D."/>
            <person name="Upadhyaya N."/>
            <person name="Rathjen J."/>
            <person name="Taylor J.M."/>
            <person name="Park R.F."/>
            <person name="Dodds P.N."/>
            <person name="Hirsch C.D."/>
            <person name="Kianian S.F."/>
            <person name="Figueroa M."/>
        </authorList>
    </citation>
    <scope>NUCLEOTIDE SEQUENCE [LARGE SCALE GENOMIC DNA]</scope>
    <source>
        <strain evidence="2">12NC29</strain>
        <strain evidence="1">12SD80</strain>
    </source>
</reference>
<dbReference type="EMBL" id="PGCJ01000084">
    <property type="protein sequence ID" value="PLW51565.1"/>
    <property type="molecule type" value="Genomic_DNA"/>
</dbReference>
<evidence type="ECO:0000313" key="1">
    <source>
        <dbReference type="EMBL" id="PLW50019.1"/>
    </source>
</evidence>
<dbReference type="EMBL" id="PGCI01000013">
    <property type="protein sequence ID" value="PLW50019.1"/>
    <property type="molecule type" value="Genomic_DNA"/>
</dbReference>
<name>A0A2N5VJ49_9BASI</name>
<dbReference type="Proteomes" id="UP000235392">
    <property type="component" value="Unassembled WGS sequence"/>
</dbReference>
<dbReference type="OrthoDB" id="2513944at2759"/>
<organism evidence="1 4">
    <name type="scientific">Puccinia coronata f. sp. avenae</name>
    <dbReference type="NCBI Taxonomy" id="200324"/>
    <lineage>
        <taxon>Eukaryota</taxon>
        <taxon>Fungi</taxon>
        <taxon>Dikarya</taxon>
        <taxon>Basidiomycota</taxon>
        <taxon>Pucciniomycotina</taxon>
        <taxon>Pucciniomycetes</taxon>
        <taxon>Pucciniales</taxon>
        <taxon>Pucciniaceae</taxon>
        <taxon>Puccinia</taxon>
    </lineage>
</organism>
<evidence type="ECO:0000313" key="4">
    <source>
        <dbReference type="Proteomes" id="UP000235392"/>
    </source>
</evidence>
<sequence length="101" mass="11502">MITDQPPAFTGAPALTSAQVNAVEMLLGSKQAYFNAKRDKEWACLTAYLNTVLSWVKVVRSFITWPDLLARLGNWNPYREREFRNGFYTKINLGSLTKMTP</sequence>
<keyword evidence="3" id="KW-1185">Reference proteome</keyword>
<proteinExistence type="predicted"/>
<accession>A0A2N5VJ49</accession>
<protein>
    <submittedName>
        <fullName evidence="1">Uncharacterized protein</fullName>
    </submittedName>
</protein>
<dbReference type="AlphaFoldDB" id="A0A2N5VJ49"/>